<evidence type="ECO:0000313" key="2">
    <source>
        <dbReference type="EMBL" id="CAB4954663.1"/>
    </source>
</evidence>
<dbReference type="PANTHER" id="PTHR40761">
    <property type="entry name" value="CONSERVED INTEGRAL MEMBRANE ALANINE VALINE AND LEUCINE RICH PROTEIN-RELATED"/>
    <property type="match status" value="1"/>
</dbReference>
<feature type="transmembrane region" description="Helical" evidence="1">
    <location>
        <begin position="228"/>
        <end position="250"/>
    </location>
</feature>
<organism evidence="2">
    <name type="scientific">freshwater metagenome</name>
    <dbReference type="NCBI Taxonomy" id="449393"/>
    <lineage>
        <taxon>unclassified sequences</taxon>
        <taxon>metagenomes</taxon>
        <taxon>ecological metagenomes</taxon>
    </lineage>
</organism>
<feature type="transmembrane region" description="Helical" evidence="1">
    <location>
        <begin position="52"/>
        <end position="69"/>
    </location>
</feature>
<reference evidence="2" key="1">
    <citation type="submission" date="2020-05" db="EMBL/GenBank/DDBJ databases">
        <authorList>
            <person name="Chiriac C."/>
            <person name="Salcher M."/>
            <person name="Ghai R."/>
            <person name="Kavagutti S V."/>
        </authorList>
    </citation>
    <scope>NUCLEOTIDE SEQUENCE</scope>
</reference>
<gene>
    <name evidence="2" type="ORF">UFOPK3837_00658</name>
</gene>
<protein>
    <submittedName>
        <fullName evidence="2">Unannotated protein</fullName>
    </submittedName>
</protein>
<keyword evidence="1" id="KW-0472">Membrane</keyword>
<feature type="transmembrane region" description="Helical" evidence="1">
    <location>
        <begin position="195"/>
        <end position="216"/>
    </location>
</feature>
<keyword evidence="1" id="KW-0812">Transmembrane</keyword>
<feature type="transmembrane region" description="Helical" evidence="1">
    <location>
        <begin position="165"/>
        <end position="183"/>
    </location>
</feature>
<keyword evidence="1" id="KW-1133">Transmembrane helix</keyword>
<dbReference type="NCBIfam" id="NF038012">
    <property type="entry name" value="DMT_1"/>
    <property type="match status" value="1"/>
</dbReference>
<proteinExistence type="predicted"/>
<feature type="transmembrane region" description="Helical" evidence="1">
    <location>
        <begin position="76"/>
        <end position="95"/>
    </location>
</feature>
<name>A0A6J7KIP5_9ZZZZ</name>
<feature type="transmembrane region" description="Helical" evidence="1">
    <location>
        <begin position="138"/>
        <end position="159"/>
    </location>
</feature>
<feature type="transmembrane region" description="Helical" evidence="1">
    <location>
        <begin position="257"/>
        <end position="277"/>
    </location>
</feature>
<accession>A0A6J7KIP5</accession>
<dbReference type="PANTHER" id="PTHR40761:SF1">
    <property type="entry name" value="CONSERVED INTEGRAL MEMBRANE ALANINE VALINE AND LEUCINE RICH PROTEIN-RELATED"/>
    <property type="match status" value="1"/>
</dbReference>
<sequence>MKSLAIAISVLAAITLAYGAHFQNSAFKKGKKHEIKGAINLKSLKRLATDKAWWGGFSFIGVAVVLQVISLTMAPLIVVQPIGAIALVISALLNARKSKKSITKNSWLAMGLCTFGIGAFVIQAANVAKDVPLNDASLLIVLGLLITILAILAVSFFTFARRAKALAYIIGAGVLYGFVASLMKVVVQRIIQGQFEWLTVLCAVSTIGALALGGWFVQSAYAAGPPDLVIAGLTVIDPMVGVSIGIVVLGEAQQADLFTMVCFSLSGVVAILGVWLLSKVHPELAKKA</sequence>
<feature type="transmembrane region" description="Helical" evidence="1">
    <location>
        <begin position="107"/>
        <end position="126"/>
    </location>
</feature>
<dbReference type="AlphaFoldDB" id="A0A6J7KIP5"/>
<dbReference type="EMBL" id="CAFBNO010000023">
    <property type="protein sequence ID" value="CAB4954663.1"/>
    <property type="molecule type" value="Genomic_DNA"/>
</dbReference>
<evidence type="ECO:0000256" key="1">
    <source>
        <dbReference type="SAM" id="Phobius"/>
    </source>
</evidence>